<accession>A0A7X2TEN0</accession>
<dbReference type="AlphaFoldDB" id="A0A7X2TEN0"/>
<feature type="signal peptide" evidence="1">
    <location>
        <begin position="1"/>
        <end position="22"/>
    </location>
</feature>
<name>A0A7X2TEN0_9CLOT</name>
<dbReference type="Pfam" id="PF04402">
    <property type="entry name" value="SIMPL"/>
    <property type="match status" value="1"/>
</dbReference>
<dbReference type="RefSeq" id="WP_154473553.1">
    <property type="nucleotide sequence ID" value="NZ_DBEWUL010000218.1"/>
</dbReference>
<organism evidence="2 3">
    <name type="scientific">Clostridium porci</name>
    <dbReference type="NCBI Taxonomy" id="2605778"/>
    <lineage>
        <taxon>Bacteria</taxon>
        <taxon>Bacillati</taxon>
        <taxon>Bacillota</taxon>
        <taxon>Clostridia</taxon>
        <taxon>Eubacteriales</taxon>
        <taxon>Clostridiaceae</taxon>
        <taxon>Clostridium</taxon>
    </lineage>
</organism>
<dbReference type="Proteomes" id="UP000429958">
    <property type="component" value="Unassembled WGS sequence"/>
</dbReference>
<evidence type="ECO:0000313" key="2">
    <source>
        <dbReference type="EMBL" id="MSS38111.1"/>
    </source>
</evidence>
<reference evidence="2 3" key="1">
    <citation type="submission" date="2019-08" db="EMBL/GenBank/DDBJ databases">
        <title>In-depth cultivation of the pig gut microbiome towards novel bacterial diversity and tailored functional studies.</title>
        <authorList>
            <person name="Wylensek D."/>
            <person name="Hitch T.C.A."/>
            <person name="Clavel T."/>
        </authorList>
    </citation>
    <scope>NUCLEOTIDE SEQUENCE [LARGE SCALE GENOMIC DNA]</scope>
    <source>
        <strain evidence="2 3">WCA-389-WT-23D1</strain>
    </source>
</reference>
<protein>
    <submittedName>
        <fullName evidence="2">DUF541 domain-containing protein</fullName>
    </submittedName>
</protein>
<keyword evidence="1" id="KW-0732">Signal</keyword>
<feature type="chain" id="PRO_5038820388" evidence="1">
    <location>
        <begin position="23"/>
        <end position="260"/>
    </location>
</feature>
<dbReference type="EMBL" id="VUMD01000018">
    <property type="protein sequence ID" value="MSS38111.1"/>
    <property type="molecule type" value="Genomic_DNA"/>
</dbReference>
<sequence>MKRLMQGIVCAAGLTAAFSVTVAGISGCSNGAAQLPDTLKVQNVDAAGNVITVTGKEVVKVVPDMAQIEYSIFSQEATAEACQARNSEDLNKAVTILKGLGVDEKSIQTSSYGLNPIHDWNSPTQEITGYEMNTSLIVSDIPIDQVGAIMSQSVAAGVNRIDSVSYFASNYDASYQEALKGAMDMAQRKAEALAEAGGKTIAGVARVEEAGYNPNTRYFSYNTAGGMMAAEEETSVAADMAVMPGQVRVEAQVIVDYELN</sequence>
<dbReference type="Gene3D" id="3.30.70.2970">
    <property type="entry name" value="Protein of unknown function (DUF541), domain 2"/>
    <property type="match status" value="1"/>
</dbReference>
<dbReference type="PANTHER" id="PTHR34387">
    <property type="entry name" value="SLR1258 PROTEIN"/>
    <property type="match status" value="1"/>
</dbReference>
<dbReference type="GO" id="GO:0006974">
    <property type="term" value="P:DNA damage response"/>
    <property type="evidence" value="ECO:0007669"/>
    <property type="project" value="TreeGrafter"/>
</dbReference>
<keyword evidence="3" id="KW-1185">Reference proteome</keyword>
<dbReference type="InterPro" id="IPR007497">
    <property type="entry name" value="SIMPL/DUF541"/>
</dbReference>
<dbReference type="Gene3D" id="3.30.110.170">
    <property type="entry name" value="Protein of unknown function (DUF541), domain 1"/>
    <property type="match status" value="1"/>
</dbReference>
<dbReference type="InterPro" id="IPR052022">
    <property type="entry name" value="26kDa_periplasmic_antigen"/>
</dbReference>
<evidence type="ECO:0000256" key="1">
    <source>
        <dbReference type="SAM" id="SignalP"/>
    </source>
</evidence>
<proteinExistence type="predicted"/>
<dbReference type="PROSITE" id="PS51257">
    <property type="entry name" value="PROKAR_LIPOPROTEIN"/>
    <property type="match status" value="1"/>
</dbReference>
<comment type="caution">
    <text evidence="2">The sequence shown here is derived from an EMBL/GenBank/DDBJ whole genome shotgun (WGS) entry which is preliminary data.</text>
</comment>
<gene>
    <name evidence="2" type="ORF">FYJ39_16605</name>
</gene>
<evidence type="ECO:0000313" key="3">
    <source>
        <dbReference type="Proteomes" id="UP000429958"/>
    </source>
</evidence>
<dbReference type="PANTHER" id="PTHR34387:SF2">
    <property type="entry name" value="SLR1258 PROTEIN"/>
    <property type="match status" value="1"/>
</dbReference>